<dbReference type="GO" id="GO:0005634">
    <property type="term" value="C:nucleus"/>
    <property type="evidence" value="ECO:0007669"/>
    <property type="project" value="TreeGrafter"/>
</dbReference>
<dbReference type="Proteomes" id="UP000823399">
    <property type="component" value="Unassembled WGS sequence"/>
</dbReference>
<dbReference type="PANTHER" id="PTHR31859">
    <property type="entry name" value="TETRATRICOPEPTIDE REPEAT PROTEIN 39 FAMILY MEMBER"/>
    <property type="match status" value="1"/>
</dbReference>
<reference evidence="1" key="1">
    <citation type="journal article" date="2020" name="New Phytol.">
        <title>Comparative genomics reveals dynamic genome evolution in host specialist ectomycorrhizal fungi.</title>
        <authorList>
            <person name="Lofgren L.A."/>
            <person name="Nguyen N.H."/>
            <person name="Vilgalys R."/>
            <person name="Ruytinx J."/>
            <person name="Liao H.L."/>
            <person name="Branco S."/>
            <person name="Kuo A."/>
            <person name="LaButti K."/>
            <person name="Lipzen A."/>
            <person name="Andreopoulos W."/>
            <person name="Pangilinan J."/>
            <person name="Riley R."/>
            <person name="Hundley H."/>
            <person name="Na H."/>
            <person name="Barry K."/>
            <person name="Grigoriev I.V."/>
            <person name="Stajich J.E."/>
            <person name="Kennedy P.G."/>
        </authorList>
    </citation>
    <scope>NUCLEOTIDE SEQUENCE</scope>
    <source>
        <strain evidence="1">FC423</strain>
    </source>
</reference>
<dbReference type="EMBL" id="JABBWM010000061">
    <property type="protein sequence ID" value="KAG2098463.1"/>
    <property type="molecule type" value="Genomic_DNA"/>
</dbReference>
<name>A0A9P7F021_9AGAM</name>
<sequence length="398" mass="44768">MADAQALAHIIYTVFPCIDRAGKFLMQRGWDEVNMYVASFKAAVLLGLNVTGATSNTRVWDILLFGYSYDKSVNMPLRTKHRVKGEGDVIFDGDEEVSAIQPAQTGVQGKSKHVPYTHQNLKPGNIMIVDDGVTPILMDFSMKLLVLIEPFGYKGDRKFELELLKRAGGWGNGCGVVAIETEGIRHAICDMSLLIFNLVLLTFTFKSMDVCKAARILEWNLKRYPHGVFFLFGTGRLDLVPSQPTKVLDYYVRQLSCRHTPHLPSSNTAFNSAFHRFMGPRQLYHQYRPLLYPPMPLLPPSKPAYDTHSAGGPIMQQRHPSWSLMFLLYMVNWCAQRFISVTLIHIVFAGTRHVNFAASSTSKPRLSVGSGQKSLLQLLYATESRTAKKLKQIVKLRA</sequence>
<dbReference type="OrthoDB" id="43460at2759"/>
<protein>
    <recommendedName>
        <fullName evidence="3">Protein kinase domain-containing protein</fullName>
    </recommendedName>
</protein>
<dbReference type="GO" id="GO:0005741">
    <property type="term" value="C:mitochondrial outer membrane"/>
    <property type="evidence" value="ECO:0007669"/>
    <property type="project" value="TreeGrafter"/>
</dbReference>
<evidence type="ECO:0000313" key="2">
    <source>
        <dbReference type="Proteomes" id="UP000823399"/>
    </source>
</evidence>
<dbReference type="PANTHER" id="PTHR31859:SF1">
    <property type="entry name" value="TETRATRICOPEPTIDE REPEAT PROTEIN 39C"/>
    <property type="match status" value="1"/>
</dbReference>
<dbReference type="RefSeq" id="XP_041288931.1">
    <property type="nucleotide sequence ID" value="XM_041434051.1"/>
</dbReference>
<comment type="caution">
    <text evidence="1">The sequence shown here is derived from an EMBL/GenBank/DDBJ whole genome shotgun (WGS) entry which is preliminary data.</text>
</comment>
<proteinExistence type="predicted"/>
<keyword evidence="2" id="KW-1185">Reference proteome</keyword>
<organism evidence="1 2">
    <name type="scientific">Suillus discolor</name>
    <dbReference type="NCBI Taxonomy" id="1912936"/>
    <lineage>
        <taxon>Eukaryota</taxon>
        <taxon>Fungi</taxon>
        <taxon>Dikarya</taxon>
        <taxon>Basidiomycota</taxon>
        <taxon>Agaricomycotina</taxon>
        <taxon>Agaricomycetes</taxon>
        <taxon>Agaricomycetidae</taxon>
        <taxon>Boletales</taxon>
        <taxon>Suillineae</taxon>
        <taxon>Suillaceae</taxon>
        <taxon>Suillus</taxon>
    </lineage>
</organism>
<accession>A0A9P7F021</accession>
<evidence type="ECO:0008006" key="3">
    <source>
        <dbReference type="Google" id="ProtNLM"/>
    </source>
</evidence>
<gene>
    <name evidence="1" type="ORF">F5147DRAFT_656101</name>
</gene>
<dbReference type="GeneID" id="64696310"/>
<evidence type="ECO:0000313" key="1">
    <source>
        <dbReference type="EMBL" id="KAG2098463.1"/>
    </source>
</evidence>
<dbReference type="Pfam" id="PF10300">
    <property type="entry name" value="Iml2-TPR_39"/>
    <property type="match status" value="1"/>
</dbReference>
<dbReference type="InterPro" id="IPR019412">
    <property type="entry name" value="IML2/TPR_39"/>
</dbReference>
<dbReference type="AlphaFoldDB" id="A0A9P7F021"/>
<dbReference type="GO" id="GO:0005829">
    <property type="term" value="C:cytosol"/>
    <property type="evidence" value="ECO:0007669"/>
    <property type="project" value="TreeGrafter"/>
</dbReference>